<dbReference type="Gene3D" id="3.20.20.80">
    <property type="entry name" value="Glycosidases"/>
    <property type="match status" value="1"/>
</dbReference>
<name>A0A5C6X3J3_9DELT</name>
<comment type="similarity">
    <text evidence="2">Belongs to the glycosyl hydrolase 13 family. TreS subfamily.</text>
</comment>
<evidence type="ECO:0000256" key="7">
    <source>
        <dbReference type="ARBA" id="ARBA00031378"/>
    </source>
</evidence>
<comment type="catalytic activity">
    <reaction evidence="1">
        <text>D-maltose = alpha,alpha-trehalose</text>
        <dbReference type="Rhea" id="RHEA:15145"/>
        <dbReference type="ChEBI" id="CHEBI:16551"/>
        <dbReference type="ChEBI" id="CHEBI:17306"/>
        <dbReference type="EC" id="5.4.99.16"/>
    </reaction>
</comment>
<dbReference type="GO" id="GO:0046872">
    <property type="term" value="F:metal ion binding"/>
    <property type="evidence" value="ECO:0007669"/>
    <property type="project" value="UniProtKB-KW"/>
</dbReference>
<feature type="domain" description="Glycosyl hydrolase family 13 catalytic" evidence="8">
    <location>
        <begin position="25"/>
        <end position="419"/>
    </location>
</feature>
<evidence type="ECO:0000256" key="3">
    <source>
        <dbReference type="ARBA" id="ARBA00012619"/>
    </source>
</evidence>
<dbReference type="EC" id="5.4.99.16" evidence="3"/>
<dbReference type="Pfam" id="PF00128">
    <property type="entry name" value="Alpha-amylase"/>
    <property type="match status" value="2"/>
</dbReference>
<dbReference type="PANTHER" id="PTHR10357">
    <property type="entry name" value="ALPHA-AMYLASE FAMILY MEMBER"/>
    <property type="match status" value="1"/>
</dbReference>
<dbReference type="GO" id="GO:0005975">
    <property type="term" value="P:carbohydrate metabolic process"/>
    <property type="evidence" value="ECO:0007669"/>
    <property type="project" value="InterPro"/>
</dbReference>
<dbReference type="AlphaFoldDB" id="A0A5C6X3J3"/>
<comment type="caution">
    <text evidence="9">The sequence shown here is derived from an EMBL/GenBank/DDBJ whole genome shotgun (WGS) entry which is preliminary data.</text>
</comment>
<dbReference type="InterPro" id="IPR006047">
    <property type="entry name" value="GH13_cat_dom"/>
</dbReference>
<evidence type="ECO:0000256" key="5">
    <source>
        <dbReference type="ARBA" id="ARBA00022837"/>
    </source>
</evidence>
<evidence type="ECO:0000313" key="10">
    <source>
        <dbReference type="Proteomes" id="UP000321412"/>
    </source>
</evidence>
<dbReference type="Pfam" id="PF16657">
    <property type="entry name" value="Malt_amylase_C"/>
    <property type="match status" value="1"/>
</dbReference>
<evidence type="ECO:0000256" key="4">
    <source>
        <dbReference type="ARBA" id="ARBA00022723"/>
    </source>
</evidence>
<dbReference type="CDD" id="cd11334">
    <property type="entry name" value="AmyAc_TreS"/>
    <property type="match status" value="1"/>
</dbReference>
<keyword evidence="4" id="KW-0479">Metal-binding</keyword>
<keyword evidence="6 9" id="KW-0413">Isomerase</keyword>
<keyword evidence="10" id="KW-1185">Reference proteome</keyword>
<dbReference type="SMART" id="SM00642">
    <property type="entry name" value="Aamy"/>
    <property type="match status" value="1"/>
</dbReference>
<accession>A0A5C6X3J3</accession>
<dbReference type="InterPro" id="IPR013780">
    <property type="entry name" value="Glyco_hydro_b"/>
</dbReference>
<proteinExistence type="inferred from homology"/>
<evidence type="ECO:0000313" key="9">
    <source>
        <dbReference type="EMBL" id="TXD35674.1"/>
    </source>
</evidence>
<dbReference type="InterPro" id="IPR032091">
    <property type="entry name" value="Malt_amylase-like_C"/>
</dbReference>
<dbReference type="FunFam" id="3.20.20.80:FF:000055">
    <property type="entry name" value="Trehalose synthase"/>
    <property type="match status" value="1"/>
</dbReference>
<sequence length="1123" mass="130219">MIKITCGGNNAMPKTPWYQDAIIYEVHVRSFFDSDGDGIGDLRGLTQRLDYLEELGVTALWLLPFYPSPLKDDGYDIAGYTEVHPDYGTLRDFQTFLREAHRRGLKVITELVLNHTSDQHPWFQRARRAPRGSVERDFYVWSDTPDRYREARIIFSDVKHSNWTYDPVAGQYFWHRFYDHQPDLNFDNPQVRKAVFEIVDFWMKMGIDGLRLDAITYLYEREGTTCEGLPETHAFLRDLRAHVDERYEDRMLLAEANLWPEDAVAFFGQGDECHMAFHFPLMPRLFMAVEMEDRQPIVDILDQTPELPEGCQWALFLRNHDELTLEMVTDEERDFMYRAFAPELRMRVNLGIRRRLAPILRGDGRKIRLLYALLLSLPGTPILYYGDEIGMGDNYHLGDRNGVRTPMQWSADRNAGFSRANPQSLFLPVITDPTYHYMSTNVETQENAPASLLRWIKRLISIRQNSPALKSGDLTMVPCTNHRVLAMRRTTEDDDALLVLNLSHAAQHVHLDLSDAAERWPIELWGRTQFPPTHPERAQRYALSLAPYAFYWFNLSKRPLDEAHLMEPPAPRGPLEVRDDWSAIFEGRMRAPFLRRLTEFLHRQPWFNPRARRLESLEIQERIRMRWEEGLTLICLLEATFLDGENEIYMLPIGFSTDRRADRIREQSPHAIITQLRLERTGEPGELFDASVNPGFVSALLGYIRKSWALKGTEGSFKGHWVEHFQDLTPEHLSALPIRVLEVNHTHTSVVFGEDLVFKLFRRLESGRSVDVEVGQFLLERDFPGVAPLTGHLDYHRGRWEPTTLATVHRFVPHRADGLTWFLDHATDHLQHRRPDPVEPTELLDGVSARVLIQMDPDDFELSREDREFLNEARQLGRRAAELHTALASGLPETPFEPTLFSTSYERTRYHSMRTLTLRTMRLLRRRLSTLESHHAMARLVLDQEPEILARFKTMVGRGLGGLRIRIHGDFHLEEVLRTVDDFVIIDLEGHPWLPIGERRIKRTPLRDVATMLRSFHHASMLAWQRTCRADCPRDVEPGECPEALNIFKAAQRWYALCAHAFLSGYLPPATEAGFLPNTPEGIAELLDVMRLQKALRQLEHDLERGESIELSLIAVTTQLMVR</sequence>
<gene>
    <name evidence="9" type="primary">treS</name>
    <name evidence="9" type="ORF">FRC98_15830</name>
</gene>
<keyword evidence="9" id="KW-0808">Transferase</keyword>
<evidence type="ECO:0000259" key="8">
    <source>
        <dbReference type="SMART" id="SM00642"/>
    </source>
</evidence>
<dbReference type="GO" id="GO:0047471">
    <property type="term" value="F:maltose alpha-D-glucosyltransferase activity"/>
    <property type="evidence" value="ECO:0007669"/>
    <property type="project" value="UniProtKB-EC"/>
</dbReference>
<dbReference type="SUPFAM" id="SSF56112">
    <property type="entry name" value="Protein kinase-like (PK-like)"/>
    <property type="match status" value="1"/>
</dbReference>
<dbReference type="Gene3D" id="3.90.1200.10">
    <property type="match status" value="1"/>
</dbReference>
<dbReference type="Proteomes" id="UP000321412">
    <property type="component" value="Unassembled WGS sequence"/>
</dbReference>
<dbReference type="InterPro" id="IPR011009">
    <property type="entry name" value="Kinase-like_dom_sf"/>
</dbReference>
<dbReference type="Gene3D" id="3.90.400.10">
    <property type="entry name" value="Oligo-1,6-glucosidase, Domain 2"/>
    <property type="match status" value="1"/>
</dbReference>
<dbReference type="EMBL" id="VOSM01000008">
    <property type="protein sequence ID" value="TXD35674.1"/>
    <property type="molecule type" value="Genomic_DNA"/>
</dbReference>
<dbReference type="OrthoDB" id="9805159at2"/>
<keyword evidence="5" id="KW-0106">Calcium</keyword>
<dbReference type="PANTHER" id="PTHR10357:SF219">
    <property type="entry name" value="MALTOSE ALPHA-D-GLUCOSYLTRANSFERASE"/>
    <property type="match status" value="1"/>
</dbReference>
<protein>
    <recommendedName>
        <fullName evidence="3">maltose alpha-D-glucosyltransferase</fullName>
        <ecNumber evidence="3">5.4.99.16</ecNumber>
    </recommendedName>
    <alternativeName>
        <fullName evidence="7">Maltose alpha-D-glucosyltransferase</fullName>
    </alternativeName>
</protein>
<dbReference type="InterPro" id="IPR045857">
    <property type="entry name" value="O16G_dom_2"/>
</dbReference>
<evidence type="ECO:0000256" key="2">
    <source>
        <dbReference type="ARBA" id="ARBA00005496"/>
    </source>
</evidence>
<dbReference type="SUPFAM" id="SSF51011">
    <property type="entry name" value="Glycosyl hydrolase domain"/>
    <property type="match status" value="1"/>
</dbReference>
<evidence type="ECO:0000256" key="1">
    <source>
        <dbReference type="ARBA" id="ARBA00001595"/>
    </source>
</evidence>
<organism evidence="9 10">
    <name type="scientific">Lujinxingia vulgaris</name>
    <dbReference type="NCBI Taxonomy" id="2600176"/>
    <lineage>
        <taxon>Bacteria</taxon>
        <taxon>Deltaproteobacteria</taxon>
        <taxon>Bradymonadales</taxon>
        <taxon>Lujinxingiaceae</taxon>
        <taxon>Lujinxingia</taxon>
    </lineage>
</organism>
<dbReference type="SUPFAM" id="SSF51445">
    <property type="entry name" value="(Trans)glycosidases"/>
    <property type="match status" value="1"/>
</dbReference>
<dbReference type="Gene3D" id="2.60.40.1180">
    <property type="entry name" value="Golgi alpha-mannosidase II"/>
    <property type="match status" value="1"/>
</dbReference>
<evidence type="ECO:0000256" key="6">
    <source>
        <dbReference type="ARBA" id="ARBA00023235"/>
    </source>
</evidence>
<reference evidence="9 10" key="1">
    <citation type="submission" date="2019-08" db="EMBL/GenBank/DDBJ databases">
        <title>Bradymonadales sp. TMQ4.</title>
        <authorList>
            <person name="Liang Q."/>
        </authorList>
    </citation>
    <scope>NUCLEOTIDE SEQUENCE [LARGE SCALE GENOMIC DNA]</scope>
    <source>
        <strain evidence="9 10">TMQ4</strain>
    </source>
</reference>
<dbReference type="InterPro" id="IPR017853">
    <property type="entry name" value="GH"/>
</dbReference>
<dbReference type="NCBIfam" id="TIGR02456">
    <property type="entry name" value="treS_nterm"/>
    <property type="match status" value="1"/>
</dbReference>
<dbReference type="GO" id="GO:0016740">
    <property type="term" value="F:transferase activity"/>
    <property type="evidence" value="ECO:0007669"/>
    <property type="project" value="UniProtKB-KW"/>
</dbReference>
<dbReference type="InterPro" id="IPR012810">
    <property type="entry name" value="TreS/a-amylase_N"/>
</dbReference>